<dbReference type="EMBL" id="MFGX01000125">
    <property type="protein sequence ID" value="OGF52869.1"/>
    <property type="molecule type" value="Genomic_DNA"/>
</dbReference>
<name>A0A1F5UP26_FRAXR</name>
<gene>
    <name evidence="1" type="ORF">A2Z21_04210</name>
</gene>
<evidence type="ECO:0000313" key="1">
    <source>
        <dbReference type="EMBL" id="OGF52869.1"/>
    </source>
</evidence>
<accession>A0A1F5UP26</accession>
<organism evidence="1 2">
    <name type="scientific">Fraserbacteria sp. (strain RBG_16_55_9)</name>
    <dbReference type="NCBI Taxonomy" id="1817864"/>
    <lineage>
        <taxon>Bacteria</taxon>
        <taxon>Candidatus Fraseribacteriota</taxon>
    </lineage>
</organism>
<proteinExistence type="predicted"/>
<dbReference type="Proteomes" id="UP000179157">
    <property type="component" value="Unassembled WGS sequence"/>
</dbReference>
<comment type="caution">
    <text evidence="1">The sequence shown here is derived from an EMBL/GenBank/DDBJ whole genome shotgun (WGS) entry which is preliminary data.</text>
</comment>
<dbReference type="AlphaFoldDB" id="A0A1F5UP26"/>
<protein>
    <submittedName>
        <fullName evidence="1">Uncharacterized protein</fullName>
    </submittedName>
</protein>
<sequence length="108" mass="12262">MKKQSSTYTIKRKYKGQPICLDPTIPPKENETGIHFMGRDRHAWISSYEPAIVANLLQHKHFKVEQLVTMVVNGCECVVGVVGRVPIGALRIGQPRDSDRHELIVSRR</sequence>
<evidence type="ECO:0000313" key="2">
    <source>
        <dbReference type="Proteomes" id="UP000179157"/>
    </source>
</evidence>
<reference evidence="1 2" key="1">
    <citation type="journal article" date="2016" name="Nat. Commun.">
        <title>Thousands of microbial genomes shed light on interconnected biogeochemical processes in an aquifer system.</title>
        <authorList>
            <person name="Anantharaman K."/>
            <person name="Brown C.T."/>
            <person name="Hug L.A."/>
            <person name="Sharon I."/>
            <person name="Castelle C.J."/>
            <person name="Probst A.J."/>
            <person name="Thomas B.C."/>
            <person name="Singh A."/>
            <person name="Wilkins M.J."/>
            <person name="Karaoz U."/>
            <person name="Brodie E.L."/>
            <person name="Williams K.H."/>
            <person name="Hubbard S.S."/>
            <person name="Banfield J.F."/>
        </authorList>
    </citation>
    <scope>NUCLEOTIDE SEQUENCE [LARGE SCALE GENOMIC DNA]</scope>
    <source>
        <strain evidence="2">RBG_16_55_9</strain>
    </source>
</reference>